<keyword evidence="5" id="KW-0804">Transcription</keyword>
<comment type="subcellular location">
    <subcellularLocation>
        <location evidence="1">Nucleus</location>
    </subcellularLocation>
</comment>
<keyword evidence="7" id="KW-0175">Coiled coil</keyword>
<evidence type="ECO:0000259" key="9">
    <source>
        <dbReference type="PROSITE" id="PS50217"/>
    </source>
</evidence>
<gene>
    <name evidence="10" type="primary">5</name>
    <name evidence="10" type="synonym">atf4</name>
</gene>
<proteinExistence type="inferred from homology"/>
<feature type="domain" description="BZIP" evidence="9">
    <location>
        <begin position="242"/>
        <end position="305"/>
    </location>
</feature>
<dbReference type="GO" id="GO:0001228">
    <property type="term" value="F:DNA-binding transcription activator activity, RNA polymerase II-specific"/>
    <property type="evidence" value="ECO:0007669"/>
    <property type="project" value="TreeGrafter"/>
</dbReference>
<dbReference type="InterPro" id="IPR046347">
    <property type="entry name" value="bZIP_sf"/>
</dbReference>
<feature type="region of interest" description="Disordered" evidence="8">
    <location>
        <begin position="64"/>
        <end position="113"/>
    </location>
</feature>
<dbReference type="EMBL" id="HACA01018202">
    <property type="protein sequence ID" value="CDW35563.1"/>
    <property type="molecule type" value="Transcribed_RNA"/>
</dbReference>
<evidence type="ECO:0000256" key="4">
    <source>
        <dbReference type="ARBA" id="ARBA00023125"/>
    </source>
</evidence>
<feature type="coiled-coil region" evidence="7">
    <location>
        <begin position="274"/>
        <end position="301"/>
    </location>
</feature>
<dbReference type="CDD" id="cd14692">
    <property type="entry name" value="bZIP_ATF4"/>
    <property type="match status" value="1"/>
</dbReference>
<dbReference type="PROSITE" id="PS00036">
    <property type="entry name" value="BZIP_BASIC"/>
    <property type="match status" value="1"/>
</dbReference>
<evidence type="ECO:0000256" key="8">
    <source>
        <dbReference type="SAM" id="MobiDB-lite"/>
    </source>
</evidence>
<dbReference type="PANTHER" id="PTHR13044:SF14">
    <property type="entry name" value="CRYPTOCEPHAL, ISOFORM A"/>
    <property type="match status" value="1"/>
</dbReference>
<keyword evidence="6" id="KW-0539">Nucleus</keyword>
<dbReference type="SMART" id="SM00338">
    <property type="entry name" value="BRLZ"/>
    <property type="match status" value="1"/>
</dbReference>
<sequence length="309" mass="34161">MLHVFILFFYSSKESFRITNISEFVDRANGRNIIILVADNRSQPHDPGKLRSFSGIPESFQISSSSNDLLKGNDSSSSSSATTTTTTTSTNINDHNDNSSSTADANNCTSHNNNSNAVDESIIANLTTGTNVQISNQVEEPSLSLSQCPDETAQENFNELITFPRMGTSMALTSSSSSSSSCSSSPKSFHFNKSPQIMLGPGGPNLDSHRHHHLILSPSQLKSPPSPPLPLLLPKRGKRTLQERRKIKKWQNIEAARRYRDRKKLEMETSVTQVKILEAANKQLYDKMDLLQNKVSNLKKILSRLGLLT</sequence>
<evidence type="ECO:0000256" key="7">
    <source>
        <dbReference type="SAM" id="Coils"/>
    </source>
</evidence>
<evidence type="ECO:0000256" key="5">
    <source>
        <dbReference type="ARBA" id="ARBA00023163"/>
    </source>
</evidence>
<evidence type="ECO:0000256" key="3">
    <source>
        <dbReference type="ARBA" id="ARBA00023015"/>
    </source>
</evidence>
<evidence type="ECO:0000313" key="10">
    <source>
        <dbReference type="EMBL" id="CDW35563.1"/>
    </source>
</evidence>
<comment type="similarity">
    <text evidence="2">Belongs to the bZIP family.</text>
</comment>
<feature type="region of interest" description="Disordered" evidence="8">
    <location>
        <begin position="171"/>
        <end position="210"/>
    </location>
</feature>
<name>A0A0K2UBE9_LEPSM</name>
<accession>A0A0K2UBE9</accession>
<dbReference type="SUPFAM" id="SSF57959">
    <property type="entry name" value="Leucine zipper domain"/>
    <property type="match status" value="1"/>
</dbReference>
<dbReference type="PANTHER" id="PTHR13044">
    <property type="entry name" value="ACTIVATING TRANSCRIPTION FACTOR ATF 4/5"/>
    <property type="match status" value="1"/>
</dbReference>
<dbReference type="Pfam" id="PF00170">
    <property type="entry name" value="bZIP_1"/>
    <property type="match status" value="1"/>
</dbReference>
<keyword evidence="4" id="KW-0238">DNA-binding</keyword>
<reference evidence="10" key="1">
    <citation type="submission" date="2014-05" db="EMBL/GenBank/DDBJ databases">
        <authorList>
            <person name="Chronopoulou M."/>
        </authorList>
    </citation>
    <scope>NUCLEOTIDE SEQUENCE</scope>
    <source>
        <tissue evidence="10">Whole organism</tissue>
    </source>
</reference>
<organism evidence="10">
    <name type="scientific">Lepeophtheirus salmonis</name>
    <name type="common">Salmon louse</name>
    <name type="synonym">Caligus salmonis</name>
    <dbReference type="NCBI Taxonomy" id="72036"/>
    <lineage>
        <taxon>Eukaryota</taxon>
        <taxon>Metazoa</taxon>
        <taxon>Ecdysozoa</taxon>
        <taxon>Arthropoda</taxon>
        <taxon>Crustacea</taxon>
        <taxon>Multicrustacea</taxon>
        <taxon>Hexanauplia</taxon>
        <taxon>Copepoda</taxon>
        <taxon>Siphonostomatoida</taxon>
        <taxon>Caligidae</taxon>
        <taxon>Lepeophtheirus</taxon>
    </lineage>
</organism>
<keyword evidence="3" id="KW-0805">Transcription regulation</keyword>
<evidence type="ECO:0000256" key="1">
    <source>
        <dbReference type="ARBA" id="ARBA00004123"/>
    </source>
</evidence>
<dbReference type="InterPro" id="IPR004827">
    <property type="entry name" value="bZIP"/>
</dbReference>
<feature type="compositionally biased region" description="Low complexity" evidence="8">
    <location>
        <begin position="174"/>
        <end position="185"/>
    </location>
</feature>
<dbReference type="Gene3D" id="1.20.5.170">
    <property type="match status" value="1"/>
</dbReference>
<dbReference type="GO" id="GO:0000977">
    <property type="term" value="F:RNA polymerase II transcription regulatory region sequence-specific DNA binding"/>
    <property type="evidence" value="ECO:0007669"/>
    <property type="project" value="TreeGrafter"/>
</dbReference>
<evidence type="ECO:0000256" key="6">
    <source>
        <dbReference type="ARBA" id="ARBA00023242"/>
    </source>
</evidence>
<dbReference type="PROSITE" id="PS50217">
    <property type="entry name" value="BZIP"/>
    <property type="match status" value="1"/>
</dbReference>
<evidence type="ECO:0000256" key="2">
    <source>
        <dbReference type="ARBA" id="ARBA00007163"/>
    </source>
</evidence>
<dbReference type="AlphaFoldDB" id="A0A0K2UBE9"/>
<dbReference type="GO" id="GO:0005634">
    <property type="term" value="C:nucleus"/>
    <property type="evidence" value="ECO:0007669"/>
    <property type="project" value="UniProtKB-SubCell"/>
</dbReference>
<protein>
    <submittedName>
        <fullName evidence="10">Transcription factor protein [Ciona intestinalis]</fullName>
    </submittedName>
</protein>